<sequence>MSGHDAIHLRGLEFYAYHGALPEEQILGQKFIIDIDLFVDLSRSGSSDQVQDTIHYGEVYNVIKTCVMDDKHQLIEYLAEKIAQTVLAQFNCKSVRVEVHKPQAPVAGIFRDVSVEIWRPAGGTA</sequence>
<name>A0A0J1FV82_9FIRM</name>
<dbReference type="GO" id="GO:0046656">
    <property type="term" value="P:folic acid biosynthetic process"/>
    <property type="evidence" value="ECO:0007669"/>
    <property type="project" value="UniProtKB-UniRule"/>
</dbReference>
<dbReference type="GO" id="GO:0046654">
    <property type="term" value="P:tetrahydrofolate biosynthetic process"/>
    <property type="evidence" value="ECO:0007669"/>
    <property type="project" value="UniProtKB-UniRule"/>
</dbReference>
<dbReference type="EMBL" id="LDZY01000003">
    <property type="protein sequence ID" value="KLU67207.1"/>
    <property type="molecule type" value="Genomic_DNA"/>
</dbReference>
<comment type="caution">
    <text evidence="8">The sequence shown here is derived from an EMBL/GenBank/DDBJ whole genome shotgun (WGS) entry which is preliminary data.</text>
</comment>
<dbReference type="PANTHER" id="PTHR42844:SF1">
    <property type="entry name" value="DIHYDRONEOPTERIN ALDOLASE 1-RELATED"/>
    <property type="match status" value="1"/>
</dbReference>
<dbReference type="Pfam" id="PF02152">
    <property type="entry name" value="FolB"/>
    <property type="match status" value="1"/>
</dbReference>
<comment type="function">
    <text evidence="6">Catalyzes the conversion of 7,8-dihydroneopterin to 6-hydroxymethyl-7,8-dihydropterin.</text>
</comment>
<dbReference type="PATRIC" id="fig|476652.3.peg.1176"/>
<keyword evidence="5 6" id="KW-0456">Lyase</keyword>
<dbReference type="SMART" id="SM00905">
    <property type="entry name" value="FolB"/>
    <property type="match status" value="1"/>
</dbReference>
<dbReference type="FunFam" id="3.30.1130.10:FF:000003">
    <property type="entry name" value="7,8-dihydroneopterin aldolase"/>
    <property type="match status" value="1"/>
</dbReference>
<comment type="catalytic activity">
    <reaction evidence="1 6">
        <text>7,8-dihydroneopterin = 6-hydroxymethyl-7,8-dihydropterin + glycolaldehyde</text>
        <dbReference type="Rhea" id="RHEA:10540"/>
        <dbReference type="ChEBI" id="CHEBI:17001"/>
        <dbReference type="ChEBI" id="CHEBI:17071"/>
        <dbReference type="ChEBI" id="CHEBI:44841"/>
        <dbReference type="EC" id="4.1.2.25"/>
    </reaction>
</comment>
<dbReference type="RefSeq" id="WP_047809030.1">
    <property type="nucleotide sequence ID" value="NZ_LDZY01000003.1"/>
</dbReference>
<reference evidence="8 9" key="1">
    <citation type="submission" date="2015-06" db="EMBL/GenBank/DDBJ databases">
        <title>Draft genome of the moderately acidophilic sulfate reducer Candidatus Desulfosporosinus acididurans strain M1.</title>
        <authorList>
            <person name="Poehlein A."/>
            <person name="Petzsch P."/>
            <person name="Johnson B.D."/>
            <person name="Schloemann M."/>
            <person name="Daniel R."/>
            <person name="Muehling M."/>
        </authorList>
    </citation>
    <scope>NUCLEOTIDE SEQUENCE [LARGE SCALE GENOMIC DNA]</scope>
    <source>
        <strain evidence="8 9">M1</strain>
    </source>
</reference>
<dbReference type="InterPro" id="IPR006157">
    <property type="entry name" value="FolB_dom"/>
</dbReference>
<keyword evidence="9" id="KW-1185">Reference proteome</keyword>
<dbReference type="InterPro" id="IPR006156">
    <property type="entry name" value="Dihydroneopterin_aldolase"/>
</dbReference>
<dbReference type="InterPro" id="IPR043133">
    <property type="entry name" value="GTP-CH-I_C/QueF"/>
</dbReference>
<gene>
    <name evidence="8" type="primary">folB</name>
    <name evidence="8" type="ORF">DEAC_c11510</name>
</gene>
<keyword evidence="4 6" id="KW-0289">Folate biosynthesis</keyword>
<dbReference type="EC" id="4.1.2.25" evidence="6"/>
<evidence type="ECO:0000256" key="1">
    <source>
        <dbReference type="ARBA" id="ARBA00001353"/>
    </source>
</evidence>
<dbReference type="SUPFAM" id="SSF55620">
    <property type="entry name" value="Tetrahydrobiopterin biosynthesis enzymes-like"/>
    <property type="match status" value="1"/>
</dbReference>
<comment type="pathway">
    <text evidence="2 6">Cofactor biosynthesis; tetrahydrofolate biosynthesis; 2-amino-4-hydroxy-6-hydroxymethyl-7,8-dihydropteridine diphosphate from 7,8-dihydroneopterin triphosphate: step 3/4.</text>
</comment>
<feature type="domain" description="Dihydroneopterin aldolase/epimerase" evidence="7">
    <location>
        <begin position="7"/>
        <end position="119"/>
    </location>
</feature>
<dbReference type="NCBIfam" id="TIGR00526">
    <property type="entry name" value="folB_dom"/>
    <property type="match status" value="1"/>
</dbReference>
<dbReference type="AlphaFoldDB" id="A0A0J1FV82"/>
<proteinExistence type="inferred from homology"/>
<dbReference type="UniPathway" id="UPA00077">
    <property type="reaction ID" value="UER00154"/>
</dbReference>
<evidence type="ECO:0000313" key="8">
    <source>
        <dbReference type="EMBL" id="KLU67207.1"/>
    </source>
</evidence>
<evidence type="ECO:0000256" key="3">
    <source>
        <dbReference type="ARBA" id="ARBA00005708"/>
    </source>
</evidence>
<dbReference type="Proteomes" id="UP000036356">
    <property type="component" value="Unassembled WGS sequence"/>
</dbReference>
<evidence type="ECO:0000256" key="4">
    <source>
        <dbReference type="ARBA" id="ARBA00022909"/>
    </source>
</evidence>
<evidence type="ECO:0000259" key="7">
    <source>
        <dbReference type="SMART" id="SM00905"/>
    </source>
</evidence>
<comment type="similarity">
    <text evidence="3 6">Belongs to the DHNA family.</text>
</comment>
<evidence type="ECO:0000256" key="2">
    <source>
        <dbReference type="ARBA" id="ARBA00005013"/>
    </source>
</evidence>
<dbReference type="NCBIfam" id="TIGR00525">
    <property type="entry name" value="folB"/>
    <property type="match status" value="1"/>
</dbReference>
<evidence type="ECO:0000256" key="6">
    <source>
        <dbReference type="RuleBase" id="RU362079"/>
    </source>
</evidence>
<evidence type="ECO:0000313" key="9">
    <source>
        <dbReference type="Proteomes" id="UP000036356"/>
    </source>
</evidence>
<dbReference type="GO" id="GO:0004150">
    <property type="term" value="F:dihydroneopterin aldolase activity"/>
    <property type="evidence" value="ECO:0007669"/>
    <property type="project" value="UniProtKB-UniRule"/>
</dbReference>
<dbReference type="PANTHER" id="PTHR42844">
    <property type="entry name" value="DIHYDRONEOPTERIN ALDOLASE 1-RELATED"/>
    <property type="match status" value="1"/>
</dbReference>
<accession>A0A0J1FV82</accession>
<evidence type="ECO:0000256" key="5">
    <source>
        <dbReference type="ARBA" id="ARBA00023239"/>
    </source>
</evidence>
<organism evidence="8 9">
    <name type="scientific">Desulfosporosinus acididurans</name>
    <dbReference type="NCBI Taxonomy" id="476652"/>
    <lineage>
        <taxon>Bacteria</taxon>
        <taxon>Bacillati</taxon>
        <taxon>Bacillota</taxon>
        <taxon>Clostridia</taxon>
        <taxon>Eubacteriales</taxon>
        <taxon>Desulfitobacteriaceae</taxon>
        <taxon>Desulfosporosinus</taxon>
    </lineage>
</organism>
<dbReference type="Gene3D" id="3.30.1130.10">
    <property type="match status" value="1"/>
</dbReference>
<dbReference type="CDD" id="cd00534">
    <property type="entry name" value="DHNA_DHNTPE"/>
    <property type="match status" value="1"/>
</dbReference>
<protein>
    <recommendedName>
        <fullName evidence="6">7,8-dihydroneopterin aldolase</fullName>
        <ecNumber evidence="6">4.1.2.25</ecNumber>
    </recommendedName>
</protein>
<dbReference type="GO" id="GO:0005737">
    <property type="term" value="C:cytoplasm"/>
    <property type="evidence" value="ECO:0007669"/>
    <property type="project" value="TreeGrafter"/>
</dbReference>
<dbReference type="STRING" id="476652.DEAC_c11510"/>